<dbReference type="VEuPathDB" id="TrichDB:TVAG_014000"/>
<proteinExistence type="predicted"/>
<accession>A2DDF4</accession>
<dbReference type="InterPro" id="IPR026906">
    <property type="entry name" value="LRR_5"/>
</dbReference>
<dbReference type="SUPFAM" id="SSF52058">
    <property type="entry name" value="L domain-like"/>
    <property type="match status" value="2"/>
</dbReference>
<sequence>MGLKKIIIPNSVKSILNEAFENCINLNEIQLSNNLNFIGDYCFTATALTSVEIPKSLKTISHGAFLGTQLTKITFNDVEIIMDWAFASCQSLESVEIPNTIRIIGYGAFKNGVRLKSVIIQSQNLQLGEDIFNNCIGLSKVDLFNVNITELSEKMFANCNILTIVLLPQNLTKIPFGCFANCSLLKSIDFPKSLEIIGEYSFFNSGLTNIVLTENITEILSHAFSGCKNLTTIEVKINKQTIINETAFSDCDFIESISINSSFVKLFDDNNLKLKVQSIYFNSESFVDYPKINDFQNLSFVKFDKCNSDASIPAEFITNTNKSVTIEIQDNLTKINENSFSKISINEFFYCGQQIIPGNFLANSINVSNVETSNYYPLNKIGGLKINYKHSNRCPYHKPESKLKTWHITLISVGGSLILIGVICGLVYFYIVRKAQKKLEAKSELEKAVLDDFG</sequence>
<dbReference type="Gene3D" id="3.80.10.10">
    <property type="entry name" value="Ribonuclease Inhibitor"/>
    <property type="match status" value="2"/>
</dbReference>
<reference evidence="2" key="2">
    <citation type="journal article" date="2007" name="Science">
        <title>Draft genome sequence of the sexually transmitted pathogen Trichomonas vaginalis.</title>
        <authorList>
            <person name="Carlton J.M."/>
            <person name="Hirt R.P."/>
            <person name="Silva J.C."/>
            <person name="Delcher A.L."/>
            <person name="Schatz M."/>
            <person name="Zhao Q."/>
            <person name="Wortman J.R."/>
            <person name="Bidwell S.L."/>
            <person name="Alsmark U.C.M."/>
            <person name="Besteiro S."/>
            <person name="Sicheritz-Ponten T."/>
            <person name="Noel C.J."/>
            <person name="Dacks J.B."/>
            <person name="Foster P.G."/>
            <person name="Simillion C."/>
            <person name="Van de Peer Y."/>
            <person name="Miranda-Saavedra D."/>
            <person name="Barton G.J."/>
            <person name="Westrop G.D."/>
            <person name="Mueller S."/>
            <person name="Dessi D."/>
            <person name="Fiori P.L."/>
            <person name="Ren Q."/>
            <person name="Paulsen I."/>
            <person name="Zhang H."/>
            <person name="Bastida-Corcuera F.D."/>
            <person name="Simoes-Barbosa A."/>
            <person name="Brown M.T."/>
            <person name="Hayes R.D."/>
            <person name="Mukherjee M."/>
            <person name="Okumura C.Y."/>
            <person name="Schneider R."/>
            <person name="Smith A.J."/>
            <person name="Vanacova S."/>
            <person name="Villalvazo M."/>
            <person name="Haas B.J."/>
            <person name="Pertea M."/>
            <person name="Feldblyum T.V."/>
            <person name="Utterback T.R."/>
            <person name="Shu C.L."/>
            <person name="Osoegawa K."/>
            <person name="de Jong P.J."/>
            <person name="Hrdy I."/>
            <person name="Horvathova L."/>
            <person name="Zubacova Z."/>
            <person name="Dolezal P."/>
            <person name="Malik S.B."/>
            <person name="Logsdon J.M. Jr."/>
            <person name="Henze K."/>
            <person name="Gupta A."/>
            <person name="Wang C.C."/>
            <person name="Dunne R.L."/>
            <person name="Upcroft J.A."/>
            <person name="Upcroft P."/>
            <person name="White O."/>
            <person name="Salzberg S.L."/>
            <person name="Tang P."/>
            <person name="Chiu C.-H."/>
            <person name="Lee Y.-S."/>
            <person name="Embley T.M."/>
            <person name="Coombs G.H."/>
            <person name="Mottram J.C."/>
            <person name="Tachezy J."/>
            <person name="Fraser-Liggett C.M."/>
            <person name="Johnson P.J."/>
        </authorList>
    </citation>
    <scope>NUCLEOTIDE SEQUENCE [LARGE SCALE GENOMIC DNA]</scope>
    <source>
        <strain evidence="2">G3</strain>
    </source>
</reference>
<keyword evidence="1" id="KW-0812">Transmembrane</keyword>
<dbReference type="OrthoDB" id="27267at2759"/>
<name>A2DDF4_TRIV3</name>
<dbReference type="EMBL" id="DS113189">
    <property type="protein sequence ID" value="EAY21633.1"/>
    <property type="molecule type" value="Genomic_DNA"/>
</dbReference>
<organism evidence="2 3">
    <name type="scientific">Trichomonas vaginalis (strain ATCC PRA-98 / G3)</name>
    <dbReference type="NCBI Taxonomy" id="412133"/>
    <lineage>
        <taxon>Eukaryota</taxon>
        <taxon>Metamonada</taxon>
        <taxon>Parabasalia</taxon>
        <taxon>Trichomonadida</taxon>
        <taxon>Trichomonadidae</taxon>
        <taxon>Trichomonas</taxon>
    </lineage>
</organism>
<dbReference type="InterPro" id="IPR053139">
    <property type="entry name" value="Surface_bspA-like"/>
</dbReference>
<dbReference type="STRING" id="5722.A2DDF4"/>
<feature type="transmembrane region" description="Helical" evidence="1">
    <location>
        <begin position="406"/>
        <end position="432"/>
    </location>
</feature>
<dbReference type="InParanoid" id="A2DDF4"/>
<protein>
    <submittedName>
        <fullName evidence="2">Surface antigen BspA-like</fullName>
    </submittedName>
</protein>
<dbReference type="SMR" id="A2DDF4"/>
<dbReference type="VEuPathDB" id="TrichDB:TVAGG3_0986260"/>
<dbReference type="KEGG" id="tva:5467185"/>
<gene>
    <name evidence="2" type="ORF">TVAG_014000</name>
</gene>
<keyword evidence="1" id="KW-0472">Membrane</keyword>
<evidence type="ECO:0000313" key="3">
    <source>
        <dbReference type="Proteomes" id="UP000001542"/>
    </source>
</evidence>
<keyword evidence="1" id="KW-1133">Transmembrane helix</keyword>
<evidence type="ECO:0000256" key="1">
    <source>
        <dbReference type="SAM" id="Phobius"/>
    </source>
</evidence>
<evidence type="ECO:0000313" key="2">
    <source>
        <dbReference type="EMBL" id="EAY21633.1"/>
    </source>
</evidence>
<dbReference type="PANTHER" id="PTHR45661:SF3">
    <property type="entry name" value="IG-LIKE DOMAIN-CONTAINING PROTEIN"/>
    <property type="match status" value="1"/>
</dbReference>
<reference evidence="2" key="1">
    <citation type="submission" date="2006-10" db="EMBL/GenBank/DDBJ databases">
        <authorList>
            <person name="Amadeo P."/>
            <person name="Zhao Q."/>
            <person name="Wortman J."/>
            <person name="Fraser-Liggett C."/>
            <person name="Carlton J."/>
        </authorList>
    </citation>
    <scope>NUCLEOTIDE SEQUENCE</scope>
    <source>
        <strain evidence="2">G3</strain>
    </source>
</reference>
<dbReference type="RefSeq" id="XP_001582619.1">
    <property type="nucleotide sequence ID" value="XM_001582569.1"/>
</dbReference>
<dbReference type="Proteomes" id="UP000001542">
    <property type="component" value="Unassembled WGS sequence"/>
</dbReference>
<dbReference type="AlphaFoldDB" id="A2DDF4"/>
<dbReference type="PANTHER" id="PTHR45661">
    <property type="entry name" value="SURFACE ANTIGEN"/>
    <property type="match status" value="1"/>
</dbReference>
<dbReference type="InterPro" id="IPR032675">
    <property type="entry name" value="LRR_dom_sf"/>
</dbReference>
<keyword evidence="3" id="KW-1185">Reference proteome</keyword>
<dbReference type="Pfam" id="PF13306">
    <property type="entry name" value="LRR_5"/>
    <property type="match status" value="2"/>
</dbReference>